<evidence type="ECO:0000259" key="7">
    <source>
        <dbReference type="PROSITE" id="PS51198"/>
    </source>
</evidence>
<feature type="domain" description="UvrD-like helicase ATP-binding" evidence="7">
    <location>
        <begin position="240"/>
        <end position="577"/>
    </location>
</feature>
<feature type="compositionally biased region" description="Polar residues" evidence="6">
    <location>
        <begin position="1"/>
        <end position="12"/>
    </location>
</feature>
<dbReference type="SUPFAM" id="SSF52540">
    <property type="entry name" value="P-loop containing nucleoside triphosphate hydrolases"/>
    <property type="match status" value="1"/>
</dbReference>
<dbReference type="GO" id="GO:0016787">
    <property type="term" value="F:hydrolase activity"/>
    <property type="evidence" value="ECO:0007669"/>
    <property type="project" value="UniProtKB-KW"/>
</dbReference>
<accession>A0ABN0B0K2</accession>
<dbReference type="PANTHER" id="PTHR11070:SF17">
    <property type="entry name" value="DNA HELICASE IV"/>
    <property type="match status" value="1"/>
</dbReference>
<dbReference type="RefSeq" id="WP_006304063.1">
    <property type="nucleotide sequence ID" value="NZ_AEDQ01000017.1"/>
</dbReference>
<dbReference type="Proteomes" id="UP000004431">
    <property type="component" value="Unassembled WGS sequence"/>
</dbReference>
<dbReference type="InterPro" id="IPR027785">
    <property type="entry name" value="UvrD-like_helicase_C"/>
</dbReference>
<evidence type="ECO:0000256" key="1">
    <source>
        <dbReference type="ARBA" id="ARBA00022741"/>
    </source>
</evidence>
<gene>
    <name evidence="8" type="primary">helD</name>
    <name evidence="8" type="ORF">HMPREF9248_0987</name>
</gene>
<dbReference type="GO" id="GO:0004386">
    <property type="term" value="F:helicase activity"/>
    <property type="evidence" value="ECO:0007669"/>
    <property type="project" value="UniProtKB-KW"/>
</dbReference>
<feature type="compositionally biased region" description="Polar residues" evidence="6">
    <location>
        <begin position="20"/>
        <end position="30"/>
    </location>
</feature>
<keyword evidence="4 5" id="KW-0067">ATP-binding</keyword>
<keyword evidence="2 5" id="KW-0378">Hydrolase</keyword>
<evidence type="ECO:0000313" key="9">
    <source>
        <dbReference type="Proteomes" id="UP000004431"/>
    </source>
</evidence>
<feature type="binding site" evidence="5">
    <location>
        <begin position="261"/>
        <end position="268"/>
    </location>
    <ligand>
        <name>ATP</name>
        <dbReference type="ChEBI" id="CHEBI:30616"/>
    </ligand>
</feature>
<evidence type="ECO:0000256" key="6">
    <source>
        <dbReference type="SAM" id="MobiDB-lite"/>
    </source>
</evidence>
<evidence type="ECO:0000256" key="4">
    <source>
        <dbReference type="ARBA" id="ARBA00022840"/>
    </source>
</evidence>
<protein>
    <submittedName>
        <fullName evidence="8">Helicase IV</fullName>
        <ecNumber evidence="8">3.6.1.-</ecNumber>
    </submittedName>
</protein>
<keyword evidence="9" id="KW-1185">Reference proteome</keyword>
<evidence type="ECO:0000256" key="2">
    <source>
        <dbReference type="ARBA" id="ARBA00022801"/>
    </source>
</evidence>
<organism evidence="8 9">
    <name type="scientific">Fannyhessea vaginae PB189-T1-4</name>
    <dbReference type="NCBI Taxonomy" id="866774"/>
    <lineage>
        <taxon>Bacteria</taxon>
        <taxon>Bacillati</taxon>
        <taxon>Actinomycetota</taxon>
        <taxon>Coriobacteriia</taxon>
        <taxon>Coriobacteriales</taxon>
        <taxon>Atopobiaceae</taxon>
        <taxon>Fannyhessea</taxon>
    </lineage>
</organism>
<proteinExistence type="predicted"/>
<reference evidence="8 9" key="1">
    <citation type="submission" date="2010-08" db="EMBL/GenBank/DDBJ databases">
        <authorList>
            <person name="Durkin A.S."/>
            <person name="Madupu R."/>
            <person name="Torralba M."/>
            <person name="Gillis M."/>
            <person name="Methe B."/>
            <person name="Sutton G."/>
            <person name="Nelson K.E."/>
        </authorList>
    </citation>
    <scope>NUCLEOTIDE SEQUENCE [LARGE SCALE GENOMIC DNA]</scope>
    <source>
        <strain evidence="8 9">PB189-T1-4</strain>
    </source>
</reference>
<dbReference type="Pfam" id="PF13538">
    <property type="entry name" value="UvrD_C_2"/>
    <property type="match status" value="1"/>
</dbReference>
<dbReference type="Gene3D" id="3.40.50.300">
    <property type="entry name" value="P-loop containing nucleotide triphosphate hydrolases"/>
    <property type="match status" value="3"/>
</dbReference>
<comment type="caution">
    <text evidence="8">The sequence shown here is derived from an EMBL/GenBank/DDBJ whole genome shotgun (WGS) entry which is preliminary data.</text>
</comment>
<evidence type="ECO:0000313" key="8">
    <source>
        <dbReference type="EMBL" id="EFL44351.1"/>
    </source>
</evidence>
<dbReference type="InterPro" id="IPR014016">
    <property type="entry name" value="UvrD-like_ATP-bd"/>
</dbReference>
<keyword evidence="1 5" id="KW-0547">Nucleotide-binding</keyword>
<dbReference type="PROSITE" id="PS51198">
    <property type="entry name" value="UVRD_HELICASE_ATP_BIND"/>
    <property type="match status" value="1"/>
</dbReference>
<dbReference type="EC" id="3.6.1.-" evidence="8"/>
<dbReference type="EMBL" id="AEDQ01000017">
    <property type="protein sequence ID" value="EFL44351.1"/>
    <property type="molecule type" value="Genomic_DNA"/>
</dbReference>
<dbReference type="InterPro" id="IPR027417">
    <property type="entry name" value="P-loop_NTPase"/>
</dbReference>
<dbReference type="InterPro" id="IPR000212">
    <property type="entry name" value="DNA_helicase_UvrD/REP"/>
</dbReference>
<dbReference type="Pfam" id="PF00580">
    <property type="entry name" value="UvrD-helicase"/>
    <property type="match status" value="1"/>
</dbReference>
<keyword evidence="3 5" id="KW-0347">Helicase</keyword>
<dbReference type="PANTHER" id="PTHR11070">
    <property type="entry name" value="UVRD / RECB / PCRA DNA HELICASE FAMILY MEMBER"/>
    <property type="match status" value="1"/>
</dbReference>
<name>A0ABN0B0K2_9ACTN</name>
<feature type="region of interest" description="Disordered" evidence="6">
    <location>
        <begin position="1"/>
        <end position="34"/>
    </location>
</feature>
<evidence type="ECO:0000256" key="5">
    <source>
        <dbReference type="PROSITE-ProRule" id="PRU00560"/>
    </source>
</evidence>
<evidence type="ECO:0000256" key="3">
    <source>
        <dbReference type="ARBA" id="ARBA00022806"/>
    </source>
</evidence>
<sequence length="752" mass="84061">MLESTSSTSSNKILGEASETAGSETASRNNGRADKIFDEEQAHLTRIYAILQKEYHTLQESMNKAHAQAQHDLADMSSEVRQNFGSDDEAMETYAAIETLNAVIDSYNQKHDFDADRLKRIATLLLQPYFAKIVLQMRPGRPAQDVYIGAAGITDSHRAPLIVDWRSPVAQTYYEQQIGPCSYTVNGRERKVTLELRRQFDITKNKLNAYFDSDVAIEDALLMQALTHHHSEKLKAITATIQREQNTIIRYDDVDALIIEGIAGSGKTSVLLQRIAYLLYQQKDTLRAEDVCLFAPNDVFRHYIDMVLPQLGEQNPTTYTWKSFIEARGLLHLGEGADTTLADLDCIDAAIPSISITTNDLCDICAGSYVLLKRSSIEAALEKFEKYPFGARRLTLTKDELHTRLERKISMLAHEEELQEKMQSLDVDEQMEIFGEVITPRNDEEILRYAKQFAKHLFGACHEAIDDERWLRFDKLCAHMLQRAQATAVEVLYLQQRLMGSKAPNVRFVMIDEVQDYTPAQLKVLGMYFSHAHITLAGDERQAISAQGTTIKEIAEVMRTIGKHPVVLPLTTSYRSTPEITSLFWNLFDAKEGVHVESVQPEGTKPQIVTVSADDQESYITTVMGLMSTGAGAPGSGAVDKDSTQDGLEAIIMHDTRGAKWMARNLSARGCHVHLITNESMLEKNGCVVMSIKLAKGLEFDHVILADAQEAHYPSTGEGANLARRQLYTAISRATKRIDIVAQGELTGLLAQ</sequence>